<dbReference type="Proteomes" id="UP000239872">
    <property type="component" value="Unassembled WGS sequence"/>
</dbReference>
<gene>
    <name evidence="1" type="ORF">CJD36_005675</name>
</gene>
<organism evidence="1 2">
    <name type="scientific">Flavipsychrobacter stenotrophus</name>
    <dbReference type="NCBI Taxonomy" id="2077091"/>
    <lineage>
        <taxon>Bacteria</taxon>
        <taxon>Pseudomonadati</taxon>
        <taxon>Bacteroidota</taxon>
        <taxon>Chitinophagia</taxon>
        <taxon>Chitinophagales</taxon>
        <taxon>Chitinophagaceae</taxon>
        <taxon>Flavipsychrobacter</taxon>
    </lineage>
</organism>
<dbReference type="NCBIfam" id="NF007144">
    <property type="entry name" value="PRK09585.2-3"/>
    <property type="match status" value="1"/>
</dbReference>
<keyword evidence="2" id="KW-1185">Reference proteome</keyword>
<dbReference type="EMBL" id="PPSL01000002">
    <property type="protein sequence ID" value="PQJ11292.1"/>
    <property type="molecule type" value="Genomic_DNA"/>
</dbReference>
<dbReference type="InterPro" id="IPR005338">
    <property type="entry name" value="Anhydro_N_Ac-Mur_kinase"/>
</dbReference>
<comment type="caution">
    <text evidence="1">The sequence shown here is derived from an EMBL/GenBank/DDBJ whole genome shotgun (WGS) entry which is preliminary data.</text>
</comment>
<dbReference type="Gene3D" id="3.30.420.40">
    <property type="match status" value="2"/>
</dbReference>
<dbReference type="PANTHER" id="PTHR30605:SF0">
    <property type="entry name" value="ANHYDRO-N-ACETYLMURAMIC ACID KINASE"/>
    <property type="match status" value="1"/>
</dbReference>
<dbReference type="GO" id="GO:0016773">
    <property type="term" value="F:phosphotransferase activity, alcohol group as acceptor"/>
    <property type="evidence" value="ECO:0007669"/>
    <property type="project" value="InterPro"/>
</dbReference>
<sequence length="360" mass="38575">MVYKVIGLMSGSSLDGLDIAYVQFEEVRGAWSYQLLHAACVPYSIEWELKLKHAATIPVGDFLKLHTSYGRYLGEQVKAFIATNNLEHKVHFIASHGHTVFHEPQHKTTFQLGDGASLAAVAELPVISDLRSLDVALGGQGAPIVPIGDKLLFGNYDYLLNIGGIANITVWQNGEPVAFDICAANQVLNGLAERDGKKMDENGAIAASGALLVGVLEELNKAAYYAKNAPKSLSNEEARQIVFPLLLESDYALADMLHTATVHIAQQISAAVAKYPHGKETASMLVTGGGAFNSFLVDQIQKELTASNVTVAVPDAGVIQYKEAIVMALIGTLRWREEANVLSSVTGASRDSVGGAMWLG</sequence>
<dbReference type="AlphaFoldDB" id="A0A2S7SWI1"/>
<dbReference type="SUPFAM" id="SSF53067">
    <property type="entry name" value="Actin-like ATPase domain"/>
    <property type="match status" value="1"/>
</dbReference>
<dbReference type="GO" id="GO:0009254">
    <property type="term" value="P:peptidoglycan turnover"/>
    <property type="evidence" value="ECO:0007669"/>
    <property type="project" value="InterPro"/>
</dbReference>
<dbReference type="GO" id="GO:0016301">
    <property type="term" value="F:kinase activity"/>
    <property type="evidence" value="ECO:0007669"/>
    <property type="project" value="UniProtKB-KW"/>
</dbReference>
<dbReference type="PANTHER" id="PTHR30605">
    <property type="entry name" value="ANHYDRO-N-ACETYLMURAMIC ACID KINASE"/>
    <property type="match status" value="1"/>
</dbReference>
<dbReference type="InterPro" id="IPR043129">
    <property type="entry name" value="ATPase_NBD"/>
</dbReference>
<keyword evidence="1" id="KW-0418">Kinase</keyword>
<accession>A0A2S7SWI1</accession>
<dbReference type="OrthoDB" id="9763949at2"/>
<keyword evidence="1" id="KW-0808">Transferase</keyword>
<evidence type="ECO:0000313" key="2">
    <source>
        <dbReference type="Proteomes" id="UP000239872"/>
    </source>
</evidence>
<proteinExistence type="predicted"/>
<name>A0A2S7SWI1_9BACT</name>
<dbReference type="GO" id="GO:0005524">
    <property type="term" value="F:ATP binding"/>
    <property type="evidence" value="ECO:0007669"/>
    <property type="project" value="InterPro"/>
</dbReference>
<dbReference type="GO" id="GO:0006040">
    <property type="term" value="P:amino sugar metabolic process"/>
    <property type="evidence" value="ECO:0007669"/>
    <property type="project" value="InterPro"/>
</dbReference>
<evidence type="ECO:0000313" key="1">
    <source>
        <dbReference type="EMBL" id="PQJ11292.1"/>
    </source>
</evidence>
<dbReference type="RefSeq" id="WP_105038171.1">
    <property type="nucleotide sequence ID" value="NZ_PPSL01000002.1"/>
</dbReference>
<reference evidence="1 2" key="1">
    <citation type="submission" date="2018-01" db="EMBL/GenBank/DDBJ databases">
        <title>A novel member of the phylum Bacteroidetes isolated from glacier ice.</title>
        <authorList>
            <person name="Liu Q."/>
            <person name="Xin Y.-H."/>
        </authorList>
    </citation>
    <scope>NUCLEOTIDE SEQUENCE [LARGE SCALE GENOMIC DNA]</scope>
    <source>
        <strain evidence="1 2">RB1R16</strain>
    </source>
</reference>
<protein>
    <submittedName>
        <fullName evidence="1">Anhydro-N-acetylmuramic acid kinase</fullName>
    </submittedName>
</protein>
<dbReference type="Pfam" id="PF03702">
    <property type="entry name" value="AnmK"/>
    <property type="match status" value="1"/>
</dbReference>